<name>A0A0C9LW04_9FUNG</name>
<dbReference type="FunFam" id="3.90.1110.10:FF:000007">
    <property type="entry name" value="DNA-directed RNA polymerase subunit beta"/>
    <property type="match status" value="1"/>
</dbReference>
<evidence type="ECO:0000256" key="12">
    <source>
        <dbReference type="ARBA" id="ARBA00047768"/>
    </source>
</evidence>
<feature type="domain" description="DNA-directed RNA polymerase subunit 2 hybrid-binding" evidence="15">
    <location>
        <begin position="1324"/>
        <end position="1687"/>
    </location>
</feature>
<keyword evidence="3 13" id="KW-0240">DNA-directed RNA polymerase</keyword>
<evidence type="ECO:0000256" key="3">
    <source>
        <dbReference type="ARBA" id="ARBA00022478"/>
    </source>
</evidence>
<evidence type="ECO:0000259" key="15">
    <source>
        <dbReference type="Pfam" id="PF00562"/>
    </source>
</evidence>
<feature type="domain" description="RNA polymerase Rpb2" evidence="17">
    <location>
        <begin position="838"/>
        <end position="1026"/>
    </location>
</feature>
<dbReference type="GO" id="GO:0003899">
    <property type="term" value="F:DNA-directed RNA polymerase activity"/>
    <property type="evidence" value="ECO:0007669"/>
    <property type="project" value="UniProtKB-EC"/>
</dbReference>
<evidence type="ECO:0000256" key="14">
    <source>
        <dbReference type="SAM" id="MobiDB-lite"/>
    </source>
</evidence>
<evidence type="ECO:0000256" key="7">
    <source>
        <dbReference type="ARBA" id="ARBA00022771"/>
    </source>
</evidence>
<evidence type="ECO:0000259" key="20">
    <source>
        <dbReference type="Pfam" id="PF06883"/>
    </source>
</evidence>
<feature type="compositionally biased region" description="Polar residues" evidence="14">
    <location>
        <begin position="110"/>
        <end position="126"/>
    </location>
</feature>
<feature type="region of interest" description="Disordered" evidence="14">
    <location>
        <begin position="208"/>
        <end position="233"/>
    </location>
</feature>
<dbReference type="GO" id="GO:0008270">
    <property type="term" value="F:zinc ion binding"/>
    <property type="evidence" value="ECO:0007669"/>
    <property type="project" value="UniProtKB-KW"/>
</dbReference>
<dbReference type="Pfam" id="PF04563">
    <property type="entry name" value="RNA_pol_Rpb2_1"/>
    <property type="match status" value="1"/>
</dbReference>
<dbReference type="InterPro" id="IPR037033">
    <property type="entry name" value="DNA-dir_RNAP_su2_hyb_sf"/>
</dbReference>
<dbReference type="Gene3D" id="3.90.1110.10">
    <property type="entry name" value="RNA polymerase Rpb2, domain 2"/>
    <property type="match status" value="1"/>
</dbReference>
<dbReference type="Pfam" id="PF04565">
    <property type="entry name" value="RNA_pol_Rpb2_3"/>
    <property type="match status" value="1"/>
</dbReference>
<dbReference type="GO" id="GO:0005730">
    <property type="term" value="C:nucleolus"/>
    <property type="evidence" value="ECO:0007669"/>
    <property type="project" value="UniProtKB-SubCell"/>
</dbReference>
<gene>
    <name evidence="21" type="ORF">MAM1_0171d07182</name>
</gene>
<evidence type="ECO:0000256" key="2">
    <source>
        <dbReference type="ARBA" id="ARBA00006835"/>
    </source>
</evidence>
<keyword evidence="4 13" id="KW-0808">Transferase</keyword>
<dbReference type="InterPro" id="IPR015712">
    <property type="entry name" value="DNA-dir_RNA_pol_su2"/>
</dbReference>
<dbReference type="STRING" id="91626.A0A0C9LW04"/>
<dbReference type="GO" id="GO:0000428">
    <property type="term" value="C:DNA-directed RNA polymerase complex"/>
    <property type="evidence" value="ECO:0007669"/>
    <property type="project" value="UniProtKB-KW"/>
</dbReference>
<dbReference type="CDD" id="cd00653">
    <property type="entry name" value="RNA_pol_B_RPB2"/>
    <property type="match status" value="1"/>
</dbReference>
<dbReference type="GO" id="GO:0006362">
    <property type="term" value="P:transcription elongation by RNA polymerase I"/>
    <property type="evidence" value="ECO:0007669"/>
    <property type="project" value="UniProtKB-ARBA"/>
</dbReference>
<dbReference type="InterPro" id="IPR007645">
    <property type="entry name" value="RNA_pol_Rpb2_3"/>
</dbReference>
<evidence type="ECO:0000259" key="16">
    <source>
        <dbReference type="Pfam" id="PF04560"/>
    </source>
</evidence>
<comment type="subcellular location">
    <subcellularLocation>
        <location evidence="1">Nucleus</location>
        <location evidence="1">Nucleolus</location>
    </subcellularLocation>
</comment>
<feature type="compositionally biased region" description="Low complexity" evidence="14">
    <location>
        <begin position="45"/>
        <end position="64"/>
    </location>
</feature>
<keyword evidence="8" id="KW-0862">Zinc</keyword>
<feature type="region of interest" description="Disordered" evidence="14">
    <location>
        <begin position="377"/>
        <end position="429"/>
    </location>
</feature>
<evidence type="ECO:0000256" key="13">
    <source>
        <dbReference type="RuleBase" id="RU363031"/>
    </source>
</evidence>
<feature type="compositionally biased region" description="Polar residues" evidence="14">
    <location>
        <begin position="91"/>
        <end position="102"/>
    </location>
</feature>
<comment type="catalytic activity">
    <reaction evidence="12">
        <text>RNA(n) + a ribonucleoside 5'-triphosphate = RNA(n+1) + diphosphate</text>
        <dbReference type="Rhea" id="RHEA:21248"/>
        <dbReference type="Rhea" id="RHEA-COMP:14527"/>
        <dbReference type="Rhea" id="RHEA-COMP:17342"/>
        <dbReference type="ChEBI" id="CHEBI:33019"/>
        <dbReference type="ChEBI" id="CHEBI:61557"/>
        <dbReference type="ChEBI" id="CHEBI:140395"/>
        <dbReference type="EC" id="2.7.7.6"/>
    </reaction>
    <physiologicalReaction direction="left-to-right" evidence="12">
        <dbReference type="Rhea" id="RHEA:21249"/>
    </physiologicalReaction>
</comment>
<feature type="region of interest" description="Disordered" evidence="14">
    <location>
        <begin position="446"/>
        <end position="485"/>
    </location>
</feature>
<feature type="region of interest" description="Disordered" evidence="14">
    <location>
        <begin position="330"/>
        <end position="350"/>
    </location>
</feature>
<keyword evidence="10" id="KW-0539">Nucleus</keyword>
<dbReference type="InterPro" id="IPR007644">
    <property type="entry name" value="RNA_pol_bsu_protrusion"/>
</dbReference>
<keyword evidence="7" id="KW-0863">Zinc-finger</keyword>
<feature type="compositionally biased region" description="Polar residues" evidence="14">
    <location>
        <begin position="153"/>
        <end position="163"/>
    </location>
</feature>
<evidence type="ECO:0000259" key="19">
    <source>
        <dbReference type="Pfam" id="PF04565"/>
    </source>
</evidence>
<feature type="region of interest" description="Disordered" evidence="14">
    <location>
        <begin position="527"/>
        <end position="570"/>
    </location>
</feature>
<evidence type="ECO:0000256" key="4">
    <source>
        <dbReference type="ARBA" id="ARBA00022679"/>
    </source>
</evidence>
<dbReference type="Gene3D" id="3.90.1070.20">
    <property type="match status" value="1"/>
</dbReference>
<dbReference type="InterPro" id="IPR007120">
    <property type="entry name" value="DNA-dir_RNAP_su2_dom"/>
</dbReference>
<dbReference type="Gene3D" id="3.90.1100.10">
    <property type="match status" value="1"/>
</dbReference>
<proteinExistence type="inferred from homology"/>
<feature type="region of interest" description="Disordered" evidence="14">
    <location>
        <begin position="28"/>
        <end position="64"/>
    </location>
</feature>
<dbReference type="FunFam" id="2.40.50.150:FF:000004">
    <property type="entry name" value="DNA-directed RNA polymerase subunit beta"/>
    <property type="match status" value="1"/>
</dbReference>
<evidence type="ECO:0000256" key="11">
    <source>
        <dbReference type="ARBA" id="ARBA00025539"/>
    </source>
</evidence>
<dbReference type="Gene3D" id="2.40.50.150">
    <property type="match status" value="1"/>
</dbReference>
<dbReference type="EC" id="2.7.7.6" evidence="13"/>
<feature type="domain" description="DNA-directed RNA polymerase I subunit RPA2" evidence="20">
    <location>
        <begin position="1218"/>
        <end position="1275"/>
    </location>
</feature>
<evidence type="ECO:0000313" key="21">
    <source>
        <dbReference type="EMBL" id="GAN07680.1"/>
    </source>
</evidence>
<dbReference type="Gene3D" id="2.40.270.10">
    <property type="entry name" value="DNA-directed RNA polymerase, subunit 2, domain 6"/>
    <property type="match status" value="1"/>
</dbReference>
<evidence type="ECO:0000256" key="5">
    <source>
        <dbReference type="ARBA" id="ARBA00022695"/>
    </source>
</evidence>
<dbReference type="Pfam" id="PF00562">
    <property type="entry name" value="RNA_pol_Rpb2_6"/>
    <property type="match status" value="1"/>
</dbReference>
<comment type="similarity">
    <text evidence="2 13">Belongs to the RNA polymerase beta chain family.</text>
</comment>
<dbReference type="FunFam" id="3.90.1100.10:FF:000016">
    <property type="entry name" value="DNA-directed RNA polymerase subunit beta"/>
    <property type="match status" value="1"/>
</dbReference>
<dbReference type="InterPro" id="IPR014724">
    <property type="entry name" value="RNA_pol_RPB2_OB-fold"/>
</dbReference>
<feature type="domain" description="RNA polymerase beta subunit protrusion" evidence="18">
    <location>
        <begin position="669"/>
        <end position="1058"/>
    </location>
</feature>
<dbReference type="InterPro" id="IPR007641">
    <property type="entry name" value="RNA_pol_Rpb2_7"/>
</dbReference>
<sequence length="1790" mass="201093">MNQGNPNNPYLQNAYGQQQNFMANLPPEMQSAVSGFSPQQKMDGNASNASVSPQQQQQPQSDPQNNAALVANMIAKRQMYGGNPQQQQQPFSPVTSNPSITGSPAAVSMGMNSPQQRQQSPMLSNPQQQLLQQQMLQQQQQQQQQVFRQQQQAWGNKPTTPQQAMGLPQGMSDQQRQQFHIMQQQQMLRKQQQFQQQQQQLQQQQQQQQQQLQQQPPMMATVSSNSLSPHTETSISAVAAGPSNVDINELKRSPAAMIPSSTNIASATDADVNTKRVEIILALNIELIRLCIESQRTGASLEPNLPIYQAKLQSNLTYLATMADISMVKPGEEYKPPSPPDLSPLPPAQSDIGKKIHELLATAQGLFIAQDMNQLKKSESPYSTSSLQQLQQPPQQPQPQQSLPQQQAQQQMPPTSMRGTPLQQQQQLQMQQQQLLRQQAAAMRQQQQQQFLRATGKSSANNSANSSNVSTPTSANTPMSVANRGGMPVNATMDPQMMLRQAQHAQSLMQQQQQQMRQQQMMANMGLNIGSSSSPTSNNNGFSPLQQSIESPNMQQQQQQQPQQQQPQQMNPNDVLAAANGMMNPNAMLMNPASIMSNMYNQQQQQQPNVFLQSQNPSVLYNNLERHIDIDFDSIKEQLNMSKYNTVERELMFRNPSNEKFGTPSLQEVVAPHIDAFNSISEFGQGQPGLLDYAIKDIGTMSVFDNADNDINLDPSGVTLGNKLTYWLEDVKLHQPMVSERDSTTLKRRTYPSECRERLNTYRGKLQGKLCWRVNNGPVQSDLRDLGLVPVMVRSNRCNLAGMYPKELIAHHEESEEMGGYFVVNGIEKLVRLLIVPRRNHVTAIIRNSFQNRGPTYSTFGCAIRCARRDQTTLTNTIHYLNDGNVMFRFAWRKQEYLLPAMLVFKALVNTSDKEIFDALCQGDVQNTFLTDRIELLLRSFKIYSLYTREQCLSYIGEKFRVTMGLDEDLTDQQIGEELLKKLIFVHMDDNRDKFNLLAFMIRKLYSVVSGECGADNPDAPQHQEVLLGGHLYTMIMKEKIFDWLTGIKMQIRNDIRLNPSRVDFFNNTYFQNAYRKVNSDIGVKMSYFLATGNLVSKTGLDLQQFSGFTIVAEKLNFFRYLAHFRCIHRGAFFAELKTTSVRKLLPEGWGFLCPVHTPDGSPCGLLNHLAHKCKVINEPLDTKTVPRLLAALGVSQSFLHTINRPGDVVVMLDGKIIGWCTPVTAAKAAQSLKVWRVNNEHGIPLDLEIAYVPKSYGGEYPGLYLFASPARMMRPVKYLGNGKTDMIGTFEQVYMDIACMDDEVVPGVTTHQEFTPTNILSIIANQTPFSDFNQSPRNMYQCQMGKQTMGTPSTVLNHRTDNKMYRIQNGQTPVVRTELYNHYGLDGWPQGNNAIVAVISYTGYDMEDAMILNKSAHERGFGYGTVYKAETVDLNSYRARGEPITYRFGLDPVKGKKYRSKIGDDGLPHIGAHLVADDPLCSYIDESTGKNIIKKYKGPEDAYVDEVRILGDDAGTGELQKVHIKLRITRSPVIGDKFSSRHGQKGVCSQKYPAIDMPFTESGMQPDVIINPHAFPSRMTIGMFVESIAGKAGALHGIAQDSTPFKFNEQNTAADYFGEQLLKAGYNYHGNEAMYSGITGEEMKMDIYIGVVYYQRLRHMVNDKFQVRTTGPVHNLTMQPVKGRKRHGGIRFGEMERDSLLAHGTSYLLQDRLMNCSDYSQAYVCRLCGSLASPICTKIVSTLGNRRTYECKTCNTAKGIDLIAIPYVFRYLTTELMSMGIKLNLGIKP</sequence>
<evidence type="ECO:0000256" key="9">
    <source>
        <dbReference type="ARBA" id="ARBA00023163"/>
    </source>
</evidence>
<feature type="compositionally biased region" description="Low complexity" evidence="14">
    <location>
        <begin position="527"/>
        <end position="543"/>
    </location>
</feature>
<feature type="compositionally biased region" description="Polar residues" evidence="14">
    <location>
        <begin position="31"/>
        <end position="42"/>
    </location>
</feature>
<dbReference type="OrthoDB" id="10248617at2759"/>
<protein>
    <recommendedName>
        <fullName evidence="13">DNA-directed RNA polymerase subunit beta</fullName>
        <ecNumber evidence="13">2.7.7.6</ecNumber>
    </recommendedName>
</protein>
<dbReference type="PROSITE" id="PS01166">
    <property type="entry name" value="RNA_POL_BETA"/>
    <property type="match status" value="1"/>
</dbReference>
<evidence type="ECO:0000256" key="1">
    <source>
        <dbReference type="ARBA" id="ARBA00004604"/>
    </source>
</evidence>
<evidence type="ECO:0000259" key="18">
    <source>
        <dbReference type="Pfam" id="PF04563"/>
    </source>
</evidence>
<evidence type="ECO:0000313" key="22">
    <source>
        <dbReference type="Proteomes" id="UP000053815"/>
    </source>
</evidence>
<feature type="domain" description="RNA polymerase Rpb2" evidence="16">
    <location>
        <begin position="1689"/>
        <end position="1786"/>
    </location>
</feature>
<feature type="compositionally biased region" description="Low complexity" evidence="14">
    <location>
        <begin position="385"/>
        <end position="414"/>
    </location>
</feature>
<dbReference type="GO" id="GO:0003677">
    <property type="term" value="F:DNA binding"/>
    <property type="evidence" value="ECO:0007669"/>
    <property type="project" value="InterPro"/>
</dbReference>
<evidence type="ECO:0000256" key="10">
    <source>
        <dbReference type="ARBA" id="ARBA00023242"/>
    </source>
</evidence>
<dbReference type="SUPFAM" id="SSF64484">
    <property type="entry name" value="beta and beta-prime subunits of DNA dependent RNA-polymerase"/>
    <property type="match status" value="1"/>
</dbReference>
<dbReference type="Gene3D" id="3.90.1800.10">
    <property type="entry name" value="RNA polymerase alpha subunit dimerisation domain"/>
    <property type="match status" value="1"/>
</dbReference>
<reference evidence="21" key="1">
    <citation type="submission" date="2014-09" db="EMBL/GenBank/DDBJ databases">
        <title>Draft genome sequence of an oleaginous Mucoromycotina fungus Mucor ambiguus NBRC6742.</title>
        <authorList>
            <person name="Takeda I."/>
            <person name="Yamane N."/>
            <person name="Morita T."/>
            <person name="Tamano K."/>
            <person name="Machida M."/>
            <person name="Baker S."/>
            <person name="Koike H."/>
        </authorList>
    </citation>
    <scope>NUCLEOTIDE SEQUENCE</scope>
    <source>
        <strain evidence="21">NBRC 6742</strain>
    </source>
</reference>
<keyword evidence="9 13" id="KW-0804">Transcription</keyword>
<dbReference type="InterPro" id="IPR009674">
    <property type="entry name" value="Rpa2_dom_4"/>
</dbReference>
<dbReference type="GO" id="GO:0032549">
    <property type="term" value="F:ribonucleoside binding"/>
    <property type="evidence" value="ECO:0007669"/>
    <property type="project" value="InterPro"/>
</dbReference>
<dbReference type="EMBL" id="DF836460">
    <property type="protein sequence ID" value="GAN07680.1"/>
    <property type="molecule type" value="Genomic_DNA"/>
</dbReference>
<evidence type="ECO:0000256" key="6">
    <source>
        <dbReference type="ARBA" id="ARBA00022723"/>
    </source>
</evidence>
<feature type="domain" description="RNA polymerase Rpb2" evidence="19">
    <location>
        <begin position="1112"/>
        <end position="1176"/>
    </location>
</feature>
<evidence type="ECO:0000256" key="8">
    <source>
        <dbReference type="ARBA" id="ARBA00022833"/>
    </source>
</evidence>
<organism evidence="21">
    <name type="scientific">Mucor ambiguus</name>
    <dbReference type="NCBI Taxonomy" id="91626"/>
    <lineage>
        <taxon>Eukaryota</taxon>
        <taxon>Fungi</taxon>
        <taxon>Fungi incertae sedis</taxon>
        <taxon>Mucoromycota</taxon>
        <taxon>Mucoromycotina</taxon>
        <taxon>Mucoromycetes</taxon>
        <taxon>Mucorales</taxon>
        <taxon>Mucorineae</taxon>
        <taxon>Mucoraceae</taxon>
        <taxon>Mucor</taxon>
    </lineage>
</organism>
<accession>A0A0C9LW04</accession>
<feature type="compositionally biased region" description="Low complexity" evidence="14">
    <location>
        <begin position="174"/>
        <end position="184"/>
    </location>
</feature>
<dbReference type="FunFam" id="3.90.1070.20:FF:000003">
    <property type="entry name" value="DNA-directed RNA polymerase subunit beta"/>
    <property type="match status" value="1"/>
</dbReference>
<feature type="compositionally biased region" description="Low complexity" evidence="14">
    <location>
        <begin position="555"/>
        <end position="569"/>
    </location>
</feature>
<dbReference type="Pfam" id="PF06883">
    <property type="entry name" value="RNA_pol_Rpa2_4"/>
    <property type="match status" value="1"/>
</dbReference>
<feature type="compositionally biased region" description="Low complexity" evidence="14">
    <location>
        <begin position="127"/>
        <end position="152"/>
    </location>
</feature>
<dbReference type="InterPro" id="IPR037034">
    <property type="entry name" value="RNA_pol_Rpb2_2_sf"/>
</dbReference>
<dbReference type="FunFam" id="3.90.1100.10:FF:000008">
    <property type="entry name" value="DNA-directed RNA polymerase subunit beta"/>
    <property type="match status" value="1"/>
</dbReference>
<dbReference type="FunFam" id="2.40.270.10:FF:000011">
    <property type="entry name" value="DNA-directed RNA polymerase subunit beta"/>
    <property type="match status" value="1"/>
</dbReference>
<comment type="function">
    <text evidence="11">DNA-dependent RNA polymerase catalyzes the transcription of DNA into RNA using the four ribonucleoside triphosphates as substrates. Second largest core component of RNA polymerase I which synthesizes ribosomal RNA precursors. Proposed to contribute to the polymerase catalytic activity and forms the polymerase active center together with the largest subunit. Pol I is composed of mobile elements and RPA2 is part of the core element with the central large cleft and probably a clamp element that moves to open and close the cleft.</text>
</comment>
<dbReference type="PANTHER" id="PTHR20856">
    <property type="entry name" value="DNA-DIRECTED RNA POLYMERASE I SUBUNIT 2"/>
    <property type="match status" value="1"/>
</dbReference>
<keyword evidence="6" id="KW-0479">Metal-binding</keyword>
<evidence type="ECO:0000259" key="17">
    <source>
        <dbReference type="Pfam" id="PF04561"/>
    </source>
</evidence>
<feature type="compositionally biased region" description="Polar residues" evidence="14">
    <location>
        <begin position="544"/>
        <end position="554"/>
    </location>
</feature>
<keyword evidence="5 13" id="KW-0548">Nucleotidyltransferase</keyword>
<dbReference type="InterPro" id="IPR007642">
    <property type="entry name" value="RNA_pol_Rpb2_2"/>
</dbReference>
<feature type="compositionally biased region" description="Polar residues" evidence="14">
    <location>
        <begin position="221"/>
        <end position="233"/>
    </location>
</feature>
<feature type="compositionally biased region" description="Low complexity" evidence="14">
    <location>
        <begin position="458"/>
        <end position="477"/>
    </location>
</feature>
<feature type="compositionally biased region" description="Pro residues" evidence="14">
    <location>
        <begin position="336"/>
        <end position="347"/>
    </location>
</feature>
<dbReference type="Pfam" id="PF04560">
    <property type="entry name" value="RNA_pol_Rpb2_7"/>
    <property type="match status" value="1"/>
</dbReference>
<dbReference type="Pfam" id="PF04561">
    <property type="entry name" value="RNA_pol_Rpb2_2"/>
    <property type="match status" value="1"/>
</dbReference>
<dbReference type="FunFam" id="3.90.1800.10:FF:000004">
    <property type="entry name" value="DNA-directed RNA polymerase subunit beta"/>
    <property type="match status" value="1"/>
</dbReference>
<dbReference type="Proteomes" id="UP000053815">
    <property type="component" value="Unassembled WGS sequence"/>
</dbReference>
<keyword evidence="22" id="KW-1185">Reference proteome</keyword>
<feature type="region of interest" description="Disordered" evidence="14">
    <location>
        <begin position="81"/>
        <end position="184"/>
    </location>
</feature>
<dbReference type="InterPro" id="IPR007121">
    <property type="entry name" value="RNA_pol_bsu_CS"/>
</dbReference>